<keyword evidence="5 10" id="KW-0472">Membrane</keyword>
<keyword evidence="13" id="KW-1185">Reference proteome</keyword>
<dbReference type="Gene3D" id="2.60.40.420">
    <property type="entry name" value="Cupredoxins - blue copper proteins"/>
    <property type="match status" value="1"/>
</dbReference>
<dbReference type="PANTHER" id="PTHR33021">
    <property type="entry name" value="BLUE COPPER PROTEIN"/>
    <property type="match status" value="1"/>
</dbReference>
<dbReference type="GO" id="GO:0005886">
    <property type="term" value="C:plasma membrane"/>
    <property type="evidence" value="ECO:0007669"/>
    <property type="project" value="UniProtKB-SubCell"/>
</dbReference>
<keyword evidence="3" id="KW-0336">GPI-anchor</keyword>
<evidence type="ECO:0000256" key="9">
    <source>
        <dbReference type="ARBA" id="ARBA00035011"/>
    </source>
</evidence>
<keyword evidence="4" id="KW-0732">Signal</keyword>
<sequence length="174" mass="19515">MGSVINFNVSKFKHNCVPLITLLIISVMISLHTVMCVEFRVGGDKGWAVPSAKNVQVYDDWASDNRFKVNDTLRFKYDKDSVLVVTEADYEKCRSTHPIFFYNNGDTVFTLDRPGLFYFISGVAGHCQRGVKMIVKVLDSQSPPLQHSSVHKNAAVTAAPHLIGLLAFQFVKYI</sequence>
<dbReference type="Pfam" id="PF02298">
    <property type="entry name" value="Cu_bind_like"/>
    <property type="match status" value="1"/>
</dbReference>
<comment type="caution">
    <text evidence="12">The sequence shown here is derived from an EMBL/GenBank/DDBJ whole genome shotgun (WGS) entry which is preliminary data.</text>
</comment>
<evidence type="ECO:0000256" key="3">
    <source>
        <dbReference type="ARBA" id="ARBA00022622"/>
    </source>
</evidence>
<evidence type="ECO:0000256" key="8">
    <source>
        <dbReference type="ARBA" id="ARBA00023288"/>
    </source>
</evidence>
<accession>A0ABD3DRK3</accession>
<evidence type="ECO:0000256" key="1">
    <source>
        <dbReference type="ARBA" id="ARBA00004609"/>
    </source>
</evidence>
<evidence type="ECO:0000256" key="6">
    <source>
        <dbReference type="ARBA" id="ARBA00023157"/>
    </source>
</evidence>
<proteinExistence type="inferred from homology"/>
<dbReference type="SUPFAM" id="SSF49503">
    <property type="entry name" value="Cupredoxins"/>
    <property type="match status" value="1"/>
</dbReference>
<evidence type="ECO:0000256" key="2">
    <source>
        <dbReference type="ARBA" id="ARBA00022475"/>
    </source>
</evidence>
<evidence type="ECO:0000313" key="12">
    <source>
        <dbReference type="EMBL" id="KAL3644918.1"/>
    </source>
</evidence>
<dbReference type="InterPro" id="IPR039391">
    <property type="entry name" value="Phytocyanin-like"/>
</dbReference>
<keyword evidence="10" id="KW-0812">Transmembrane</keyword>
<keyword evidence="10" id="KW-1133">Transmembrane helix</keyword>
<evidence type="ECO:0000256" key="7">
    <source>
        <dbReference type="ARBA" id="ARBA00023180"/>
    </source>
</evidence>
<evidence type="ECO:0000256" key="5">
    <source>
        <dbReference type="ARBA" id="ARBA00023136"/>
    </source>
</evidence>
<dbReference type="CDD" id="cd11019">
    <property type="entry name" value="OsENODL1_like"/>
    <property type="match status" value="1"/>
</dbReference>
<evidence type="ECO:0000259" key="11">
    <source>
        <dbReference type="PROSITE" id="PS51485"/>
    </source>
</evidence>
<feature type="transmembrane region" description="Helical" evidence="10">
    <location>
        <begin position="17"/>
        <end position="37"/>
    </location>
</feature>
<name>A0ABD3DRK3_9LAMI</name>
<evidence type="ECO:0000313" key="13">
    <source>
        <dbReference type="Proteomes" id="UP001632038"/>
    </source>
</evidence>
<dbReference type="PROSITE" id="PS51485">
    <property type="entry name" value="PHYTOCYANIN"/>
    <property type="match status" value="1"/>
</dbReference>
<dbReference type="AlphaFoldDB" id="A0ABD3DRK3"/>
<comment type="subcellular location">
    <subcellularLocation>
        <location evidence="1">Cell membrane</location>
        <topology evidence="1">Lipid-anchor</topology>
        <topology evidence="1">GPI-anchor</topology>
    </subcellularLocation>
</comment>
<dbReference type="InterPro" id="IPR041846">
    <property type="entry name" value="ENL_dom"/>
</dbReference>
<protein>
    <recommendedName>
        <fullName evidence="11">Phytocyanin domain-containing protein</fullName>
    </recommendedName>
</protein>
<keyword evidence="8" id="KW-0449">Lipoprotein</keyword>
<dbReference type="FunFam" id="2.60.40.420:FF:000010">
    <property type="entry name" value="Early nodulin-like protein 1"/>
    <property type="match status" value="1"/>
</dbReference>
<dbReference type="PANTHER" id="PTHR33021:SF289">
    <property type="entry name" value="EARLY NODULIN-LIKE PROTEIN 5-RELATED"/>
    <property type="match status" value="1"/>
</dbReference>
<feature type="domain" description="Phytocyanin" evidence="11">
    <location>
        <begin position="37"/>
        <end position="139"/>
    </location>
</feature>
<keyword evidence="7" id="KW-0325">Glycoprotein</keyword>
<gene>
    <name evidence="12" type="ORF">CASFOL_010098</name>
</gene>
<dbReference type="InterPro" id="IPR003245">
    <property type="entry name" value="Phytocyanin_dom"/>
</dbReference>
<evidence type="ECO:0000256" key="4">
    <source>
        <dbReference type="ARBA" id="ARBA00022729"/>
    </source>
</evidence>
<dbReference type="Proteomes" id="UP001632038">
    <property type="component" value="Unassembled WGS sequence"/>
</dbReference>
<organism evidence="12 13">
    <name type="scientific">Castilleja foliolosa</name>
    <dbReference type="NCBI Taxonomy" id="1961234"/>
    <lineage>
        <taxon>Eukaryota</taxon>
        <taxon>Viridiplantae</taxon>
        <taxon>Streptophyta</taxon>
        <taxon>Embryophyta</taxon>
        <taxon>Tracheophyta</taxon>
        <taxon>Spermatophyta</taxon>
        <taxon>Magnoliopsida</taxon>
        <taxon>eudicotyledons</taxon>
        <taxon>Gunneridae</taxon>
        <taxon>Pentapetalae</taxon>
        <taxon>asterids</taxon>
        <taxon>lamiids</taxon>
        <taxon>Lamiales</taxon>
        <taxon>Orobanchaceae</taxon>
        <taxon>Pedicularideae</taxon>
        <taxon>Castillejinae</taxon>
        <taxon>Castilleja</taxon>
    </lineage>
</organism>
<dbReference type="InterPro" id="IPR008972">
    <property type="entry name" value="Cupredoxin"/>
</dbReference>
<dbReference type="GO" id="GO:0098552">
    <property type="term" value="C:side of membrane"/>
    <property type="evidence" value="ECO:0007669"/>
    <property type="project" value="UniProtKB-KW"/>
</dbReference>
<comment type="similarity">
    <text evidence="9">Belongs to the early nodulin-like (ENODL) family.</text>
</comment>
<keyword evidence="6" id="KW-1015">Disulfide bond</keyword>
<reference evidence="13" key="1">
    <citation type="journal article" date="2024" name="IScience">
        <title>Strigolactones Initiate the Formation of Haustorium-like Structures in Castilleja.</title>
        <authorList>
            <person name="Buerger M."/>
            <person name="Peterson D."/>
            <person name="Chory J."/>
        </authorList>
    </citation>
    <scope>NUCLEOTIDE SEQUENCE [LARGE SCALE GENOMIC DNA]</scope>
</reference>
<evidence type="ECO:0000256" key="10">
    <source>
        <dbReference type="SAM" id="Phobius"/>
    </source>
</evidence>
<keyword evidence="2" id="KW-1003">Cell membrane</keyword>
<dbReference type="EMBL" id="JAVIJP010000013">
    <property type="protein sequence ID" value="KAL3644918.1"/>
    <property type="molecule type" value="Genomic_DNA"/>
</dbReference>